<proteinExistence type="predicted"/>
<keyword evidence="2" id="KW-1185">Reference proteome</keyword>
<evidence type="ECO:0000313" key="1">
    <source>
        <dbReference type="EMBL" id="EHJ59443.1"/>
    </source>
</evidence>
<dbReference type="Proteomes" id="UP000004030">
    <property type="component" value="Unassembled WGS sequence"/>
</dbReference>
<accession>G6EHF4</accession>
<reference evidence="1 2" key="1">
    <citation type="journal article" date="2012" name="J. Bacteriol.">
        <title>Genome sequence of benzo(a)pyrene-degrading bacterium Novosphingobium pentaromativorans US6-1.</title>
        <authorList>
            <person name="Luo Y.R."/>
            <person name="Kang S.G."/>
            <person name="Kim S.J."/>
            <person name="Kim M.R."/>
            <person name="Li N."/>
            <person name="Lee J.H."/>
            <person name="Kwon K.K."/>
        </authorList>
    </citation>
    <scope>NUCLEOTIDE SEQUENCE [LARGE SCALE GENOMIC DNA]</scope>
    <source>
        <strain evidence="1 2">US6-1</strain>
    </source>
</reference>
<comment type="caution">
    <text evidence="1">The sequence shown here is derived from an EMBL/GenBank/DDBJ whole genome shotgun (WGS) entry which is preliminary data.</text>
</comment>
<evidence type="ECO:0000313" key="2">
    <source>
        <dbReference type="Proteomes" id="UP000004030"/>
    </source>
</evidence>
<name>G6EHF4_9SPHN</name>
<sequence length="41" mass="4021">MPGGAGPPGEIATGQLSQLPSFRKANPMRAGLQAIPASSTG</sequence>
<organism evidence="1 2">
    <name type="scientific">Novosphingobium pentaromativorans US6-1</name>
    <dbReference type="NCBI Taxonomy" id="1088721"/>
    <lineage>
        <taxon>Bacteria</taxon>
        <taxon>Pseudomonadati</taxon>
        <taxon>Pseudomonadota</taxon>
        <taxon>Alphaproteobacteria</taxon>
        <taxon>Sphingomonadales</taxon>
        <taxon>Sphingomonadaceae</taxon>
        <taxon>Novosphingobium</taxon>
    </lineage>
</organism>
<gene>
    <name evidence="1" type="ORF">NSU_3775</name>
</gene>
<protein>
    <submittedName>
        <fullName evidence="1">Uncharacterized protein</fullName>
    </submittedName>
</protein>
<dbReference type="AlphaFoldDB" id="G6EHF4"/>
<dbReference type="EMBL" id="AGFM01000058">
    <property type="protein sequence ID" value="EHJ59443.1"/>
    <property type="molecule type" value="Genomic_DNA"/>
</dbReference>